<dbReference type="CDD" id="cd03789">
    <property type="entry name" value="GT9_LPS_heptosyltransferase"/>
    <property type="match status" value="1"/>
</dbReference>
<dbReference type="AlphaFoldDB" id="A0A6V8LPS2"/>
<dbReference type="RefSeq" id="WP_173084737.1">
    <property type="nucleotide sequence ID" value="NZ_BLTE01000010.1"/>
</dbReference>
<dbReference type="InterPro" id="IPR051199">
    <property type="entry name" value="LPS_LOS_Heptosyltrfase"/>
</dbReference>
<gene>
    <name evidence="3" type="ORF">NNJEOMEG_02398</name>
</gene>
<reference evidence="3 4" key="1">
    <citation type="submission" date="2020-04" db="EMBL/GenBank/DDBJ databases">
        <authorList>
            <consortium name="Desulfovibrio sp. FSS-1 genome sequencing consortium"/>
            <person name="Shimoshige H."/>
            <person name="Kobayashi H."/>
            <person name="Maekawa T."/>
        </authorList>
    </citation>
    <scope>NUCLEOTIDE SEQUENCE [LARGE SCALE GENOMIC DNA]</scope>
    <source>
        <strain evidence="3 4">SIID29052-01</strain>
    </source>
</reference>
<dbReference type="GO" id="GO:0009244">
    <property type="term" value="P:lipopolysaccharide core region biosynthetic process"/>
    <property type="evidence" value="ECO:0007669"/>
    <property type="project" value="TreeGrafter"/>
</dbReference>
<name>A0A6V8LPS2_9BACT</name>
<evidence type="ECO:0000256" key="1">
    <source>
        <dbReference type="ARBA" id="ARBA00022676"/>
    </source>
</evidence>
<dbReference type="Pfam" id="PF01075">
    <property type="entry name" value="Glyco_transf_9"/>
    <property type="match status" value="1"/>
</dbReference>
<comment type="caution">
    <text evidence="3">The sequence shown here is derived from an EMBL/GenBank/DDBJ whole genome shotgun (WGS) entry which is preliminary data.</text>
</comment>
<dbReference type="PANTHER" id="PTHR30160">
    <property type="entry name" value="TETRAACYLDISACCHARIDE 4'-KINASE-RELATED"/>
    <property type="match status" value="1"/>
</dbReference>
<accession>A0A6V8LPS2</accession>
<protein>
    <recommendedName>
        <fullName evidence="5">ADP-heptose:LPS heptosyltransferase</fullName>
    </recommendedName>
</protein>
<keyword evidence="2" id="KW-0808">Transferase</keyword>
<dbReference type="PANTHER" id="PTHR30160:SF7">
    <property type="entry name" value="ADP-HEPTOSE--LPS HEPTOSYLTRANSFERASE 2"/>
    <property type="match status" value="1"/>
</dbReference>
<proteinExistence type="predicted"/>
<dbReference type="GO" id="GO:0008713">
    <property type="term" value="F:ADP-heptose-lipopolysaccharide heptosyltransferase activity"/>
    <property type="evidence" value="ECO:0007669"/>
    <property type="project" value="TreeGrafter"/>
</dbReference>
<organism evidence="3 4">
    <name type="scientific">Fundidesulfovibrio magnetotacticus</name>
    <dbReference type="NCBI Taxonomy" id="2730080"/>
    <lineage>
        <taxon>Bacteria</taxon>
        <taxon>Pseudomonadati</taxon>
        <taxon>Thermodesulfobacteriota</taxon>
        <taxon>Desulfovibrionia</taxon>
        <taxon>Desulfovibrionales</taxon>
        <taxon>Desulfovibrionaceae</taxon>
        <taxon>Fundidesulfovibrio</taxon>
    </lineage>
</organism>
<sequence>MNTLVVNLTRFGDLLQTQPVVCGLAARGERVGLVCLENFVQATALLSDLSHASGIPGARFLADLDRSWPHALAGCLDYADKVRREFAPDRVINLTPSLPARLLARALSGGAVQGFGLDDFGFGAYSTPWAAFLEATSRHRGSSPFNLVDLFRKAAHLDDDRPSFRLKDPEPAALEALRALLAELGAPPGASPVGLQLGASAAMRQWPVESFASLARHLLDRHGLFPVLLGSGGEQALAEAFAASGVPHASLVGRTGLAELAAAVRLMRLVVSNDTGTMHLAAGLGVPVLAVFLATAQPWDTGPYLPGACCVEPDMECHPCPFGHQCPIGWACREKVRPEVLAACVDGWMERGVWPELPGRGVRLWESVVQPDGFMGLRSLSGHGSGERAVWIGVQRLAWRRFLDGLPPAFEGHEADALTEEFRAGLRTTLEQASALLELLAQQARVLLAAPRPALRAKFMTTWQRLHALFSADQRLCALAHLWLHLSQDEGQDIARFAAFADSVSQLVRALRDLLASRP</sequence>
<dbReference type="Proteomes" id="UP000494245">
    <property type="component" value="Unassembled WGS sequence"/>
</dbReference>
<evidence type="ECO:0000256" key="2">
    <source>
        <dbReference type="ARBA" id="ARBA00022679"/>
    </source>
</evidence>
<keyword evidence="1" id="KW-0328">Glycosyltransferase</keyword>
<dbReference type="GO" id="GO:0005829">
    <property type="term" value="C:cytosol"/>
    <property type="evidence" value="ECO:0007669"/>
    <property type="project" value="TreeGrafter"/>
</dbReference>
<dbReference type="EMBL" id="BLTE01000010">
    <property type="protein sequence ID" value="GFK94552.1"/>
    <property type="molecule type" value="Genomic_DNA"/>
</dbReference>
<reference evidence="3 4" key="2">
    <citation type="submission" date="2020-05" db="EMBL/GenBank/DDBJ databases">
        <title>Draft genome sequence of Desulfovibrio sp. strainFSS-1.</title>
        <authorList>
            <person name="Shimoshige H."/>
            <person name="Kobayashi H."/>
            <person name="Maekawa T."/>
        </authorList>
    </citation>
    <scope>NUCLEOTIDE SEQUENCE [LARGE SCALE GENOMIC DNA]</scope>
    <source>
        <strain evidence="3 4">SIID29052-01</strain>
    </source>
</reference>
<evidence type="ECO:0000313" key="3">
    <source>
        <dbReference type="EMBL" id="GFK94552.1"/>
    </source>
</evidence>
<evidence type="ECO:0008006" key="5">
    <source>
        <dbReference type="Google" id="ProtNLM"/>
    </source>
</evidence>
<dbReference type="Gene3D" id="3.40.50.2000">
    <property type="entry name" value="Glycogen Phosphorylase B"/>
    <property type="match status" value="2"/>
</dbReference>
<dbReference type="InterPro" id="IPR002201">
    <property type="entry name" value="Glyco_trans_9"/>
</dbReference>
<evidence type="ECO:0000313" key="4">
    <source>
        <dbReference type="Proteomes" id="UP000494245"/>
    </source>
</evidence>
<dbReference type="SUPFAM" id="SSF53756">
    <property type="entry name" value="UDP-Glycosyltransferase/glycogen phosphorylase"/>
    <property type="match status" value="1"/>
</dbReference>
<keyword evidence="4" id="KW-1185">Reference proteome</keyword>